<evidence type="ECO:0008006" key="4">
    <source>
        <dbReference type="Google" id="ProtNLM"/>
    </source>
</evidence>
<reference evidence="2 3" key="1">
    <citation type="journal article" date="2010" name="Nature">
        <title>The Ectocarpus genome and the independent evolution of multicellularity in brown algae.</title>
        <authorList>
            <person name="Cock J.M."/>
            <person name="Sterck L."/>
            <person name="Rouze P."/>
            <person name="Scornet D."/>
            <person name="Allen A.E."/>
            <person name="Amoutzias G."/>
            <person name="Anthouard V."/>
            <person name="Artiguenave F."/>
            <person name="Aury J.M."/>
            <person name="Badger J.H."/>
            <person name="Beszteri B."/>
            <person name="Billiau K."/>
            <person name="Bonnet E."/>
            <person name="Bothwell J.H."/>
            <person name="Bowler C."/>
            <person name="Boyen C."/>
            <person name="Brownlee C."/>
            <person name="Carrano C.J."/>
            <person name="Charrier B."/>
            <person name="Cho G.Y."/>
            <person name="Coelho S.M."/>
            <person name="Collen J."/>
            <person name="Corre E."/>
            <person name="Da Silva C."/>
            <person name="Delage L."/>
            <person name="Delaroque N."/>
            <person name="Dittami S.M."/>
            <person name="Doulbeau S."/>
            <person name="Elias M."/>
            <person name="Farnham G."/>
            <person name="Gachon C.M."/>
            <person name="Gschloessl B."/>
            <person name="Heesch S."/>
            <person name="Jabbari K."/>
            <person name="Jubin C."/>
            <person name="Kawai H."/>
            <person name="Kimura K."/>
            <person name="Kloareg B."/>
            <person name="Kupper F.C."/>
            <person name="Lang D."/>
            <person name="Le Bail A."/>
            <person name="Leblanc C."/>
            <person name="Lerouge P."/>
            <person name="Lohr M."/>
            <person name="Lopez P.J."/>
            <person name="Martens C."/>
            <person name="Maumus F."/>
            <person name="Michel G."/>
            <person name="Miranda-Saavedra D."/>
            <person name="Morales J."/>
            <person name="Moreau H."/>
            <person name="Motomura T."/>
            <person name="Nagasato C."/>
            <person name="Napoli C.A."/>
            <person name="Nelson D.R."/>
            <person name="Nyvall-Collen P."/>
            <person name="Peters A.F."/>
            <person name="Pommier C."/>
            <person name="Potin P."/>
            <person name="Poulain J."/>
            <person name="Quesneville H."/>
            <person name="Read B."/>
            <person name="Rensing S.A."/>
            <person name="Ritter A."/>
            <person name="Rousvoal S."/>
            <person name="Samanta M."/>
            <person name="Samson G."/>
            <person name="Schroeder D.C."/>
            <person name="Segurens B."/>
            <person name="Strittmatter M."/>
            <person name="Tonon T."/>
            <person name="Tregear J.W."/>
            <person name="Valentin K."/>
            <person name="von Dassow P."/>
            <person name="Yamagishi T."/>
            <person name="Van de Peer Y."/>
            <person name="Wincker P."/>
        </authorList>
    </citation>
    <scope>NUCLEOTIDE SEQUENCE [LARGE SCALE GENOMIC DNA]</scope>
    <source>
        <strain evidence="3">Ec32 / CCAP1310/4</strain>
    </source>
</reference>
<feature type="compositionally biased region" description="Basic and acidic residues" evidence="1">
    <location>
        <begin position="105"/>
        <end position="116"/>
    </location>
</feature>
<name>D7G918_ECTSI</name>
<feature type="compositionally biased region" description="Acidic residues" evidence="1">
    <location>
        <begin position="53"/>
        <end position="76"/>
    </location>
</feature>
<dbReference type="InParanoid" id="D7G918"/>
<protein>
    <recommendedName>
        <fullName evidence="4">Phosphoglycerate mutase</fullName>
    </recommendedName>
</protein>
<dbReference type="EMBL" id="FN649735">
    <property type="protein sequence ID" value="CBJ28179.1"/>
    <property type="molecule type" value="Genomic_DNA"/>
</dbReference>
<keyword evidence="3" id="KW-1185">Reference proteome</keyword>
<dbReference type="Gene3D" id="3.40.50.1240">
    <property type="entry name" value="Phosphoglycerate mutase-like"/>
    <property type="match status" value="1"/>
</dbReference>
<accession>D7G918</accession>
<proteinExistence type="predicted"/>
<dbReference type="PANTHER" id="PTHR16469">
    <property type="entry name" value="UBIQUITIN-ASSOCIATED AND SH3 DOMAIN-CONTAINING BA-RELATED"/>
    <property type="match status" value="1"/>
</dbReference>
<dbReference type="PANTHER" id="PTHR16469:SF27">
    <property type="entry name" value="UBIQUITIN-ASSOCIATED AND SH3 DOMAIN-CONTAINING BA-RELATED"/>
    <property type="match status" value="1"/>
</dbReference>
<evidence type="ECO:0000256" key="1">
    <source>
        <dbReference type="SAM" id="MobiDB-lite"/>
    </source>
</evidence>
<dbReference type="InterPro" id="IPR051710">
    <property type="entry name" value="Phosphatase_SH3-domain"/>
</dbReference>
<feature type="compositionally biased region" description="Basic and acidic residues" evidence="1">
    <location>
        <begin position="184"/>
        <end position="201"/>
    </location>
</feature>
<evidence type="ECO:0000313" key="2">
    <source>
        <dbReference type="EMBL" id="CBJ28179.1"/>
    </source>
</evidence>
<dbReference type="Proteomes" id="UP000002630">
    <property type="component" value="Linkage Group LG10"/>
</dbReference>
<dbReference type="AlphaFoldDB" id="D7G918"/>
<feature type="compositionally biased region" description="Acidic residues" evidence="1">
    <location>
        <begin position="142"/>
        <end position="154"/>
    </location>
</feature>
<feature type="compositionally biased region" description="Basic and acidic residues" evidence="1">
    <location>
        <begin position="374"/>
        <end position="386"/>
    </location>
</feature>
<evidence type="ECO:0000313" key="3">
    <source>
        <dbReference type="Proteomes" id="UP000002630"/>
    </source>
</evidence>
<feature type="region of interest" description="Disordered" evidence="1">
    <location>
        <begin position="24"/>
        <end position="492"/>
    </location>
</feature>
<feature type="compositionally biased region" description="Basic and acidic residues" evidence="1">
    <location>
        <begin position="394"/>
        <end position="408"/>
    </location>
</feature>
<dbReference type="SUPFAM" id="SSF53254">
    <property type="entry name" value="Phosphoglycerate mutase-like"/>
    <property type="match status" value="1"/>
</dbReference>
<feature type="compositionally biased region" description="Polar residues" evidence="1">
    <location>
        <begin position="124"/>
        <end position="141"/>
    </location>
</feature>
<gene>
    <name evidence="2" type="ORF">Esi_0094_0062</name>
</gene>
<sequence>MGDGENPSWLGGVIDQVDRLALKIGGYEEAEPPGNGFSDDESDSNSTSSGSSSEDEDSGDSGFEDAAEDDDDDSGFEDAGPSPVLKTRTEYKEEAAEDGDAPQSDDLKPMKPERSSKQVPPVSSAENIPSLSVTRSQISQENCDENDVQGSEEESLGKECPQVVSSGDNAPLESATPSSSQGRLTKDDVPVLEGDVPRQKGDGNSPRQPLDVLGDLDPTFSTPAHNRDRDALRKGPPLDAVPVASSAGSRRVNREKKRSNEGLNAMSLMNTQISKDAGHVSPSRAPRLPGSKKKKKFSYVSDTTWMKPKEELATETSSPPPELESRAAVTGGHAPSQAPPARKPLASDCAAPETTAGAAEVDQASTPRRNRHRPPLEKDQGLKKADTAFLPVETRSEEPLEVRAEDGKSNGGSMPVTEEFAEAVALGHPEGRPAPDETVTTDLPQDQADANGLEEPHERENGTGHARAFQEGDYQEEARQGIEDRDEVEPDIWNEGVATIGAKRMSSENGMGSPAEEWILDAPEGFAPSKREKLQSEHPLAVMRHSARLDDAIFERQRKLGAMTAGSGSDEDVAKKAVSDGSKGLESCDGDELAAVPWPDRALRPYDSPIVDTDLPARQAKALGRLGMGSQTVIICSPFRRCLQTAGVVARTLGVASVTVHLQVGERMDKVRKEIAELALDSEERSDGTLATKETVPAFSYLAEADMRAALGAGVQLEGIVGEQPPEEESGIEAKQRFIVTIANVREEQLRDSPVLVVAHGDTLGAAGESLASQIVFEADYCAWALFNLDTHCGFVTESYGIQTIPL</sequence>
<organism evidence="2 3">
    <name type="scientific">Ectocarpus siliculosus</name>
    <name type="common">Brown alga</name>
    <name type="synonym">Conferva siliculosa</name>
    <dbReference type="NCBI Taxonomy" id="2880"/>
    <lineage>
        <taxon>Eukaryota</taxon>
        <taxon>Sar</taxon>
        <taxon>Stramenopiles</taxon>
        <taxon>Ochrophyta</taxon>
        <taxon>PX clade</taxon>
        <taxon>Phaeophyceae</taxon>
        <taxon>Ectocarpales</taxon>
        <taxon>Ectocarpaceae</taxon>
        <taxon>Ectocarpus</taxon>
    </lineage>
</organism>
<dbReference type="EMBL" id="FN649181">
    <property type="protein sequence ID" value="CBJ28179.1"/>
    <property type="molecule type" value="Genomic_DNA"/>
</dbReference>
<dbReference type="OrthoDB" id="1467806at2759"/>
<dbReference type="InterPro" id="IPR029033">
    <property type="entry name" value="His_PPase_superfam"/>
</dbReference>